<sequence length="49" mass="5811">MHAHKEIIYIGGMTKFNNIQEERVNCFLEAVQEKGIWSRTMAMKRRKSV</sequence>
<dbReference type="EMBL" id="CP095074">
    <property type="protein sequence ID" value="UOQ93354.1"/>
    <property type="molecule type" value="Genomic_DNA"/>
</dbReference>
<protein>
    <submittedName>
        <fullName evidence="1">Uncharacterized protein</fullName>
    </submittedName>
</protein>
<gene>
    <name evidence="1" type="ORF">MUO14_23770</name>
</gene>
<reference evidence="1 2" key="1">
    <citation type="submission" date="2022-04" db="EMBL/GenBank/DDBJ databases">
        <title>Halobacillus sp. isolated from saltern.</title>
        <authorList>
            <person name="Won M."/>
            <person name="Lee C.-M."/>
            <person name="Woen H.-Y."/>
            <person name="Kwon S.-W."/>
        </authorList>
    </citation>
    <scope>NUCLEOTIDE SEQUENCE [LARGE SCALE GENOMIC DNA]</scope>
    <source>
        <strain evidence="1 2">SSTM10-2</strain>
    </source>
</reference>
<evidence type="ECO:0000313" key="1">
    <source>
        <dbReference type="EMBL" id="UOQ93354.1"/>
    </source>
</evidence>
<keyword evidence="2" id="KW-1185">Reference proteome</keyword>
<accession>A0ABY4GZ66</accession>
<dbReference type="Proteomes" id="UP000831880">
    <property type="component" value="Chromosome"/>
</dbReference>
<proteinExistence type="predicted"/>
<evidence type="ECO:0000313" key="2">
    <source>
        <dbReference type="Proteomes" id="UP000831880"/>
    </source>
</evidence>
<organism evidence="1 2">
    <name type="scientific">Halobacillus shinanisalinarum</name>
    <dbReference type="NCBI Taxonomy" id="2932258"/>
    <lineage>
        <taxon>Bacteria</taxon>
        <taxon>Bacillati</taxon>
        <taxon>Bacillota</taxon>
        <taxon>Bacilli</taxon>
        <taxon>Bacillales</taxon>
        <taxon>Bacillaceae</taxon>
        <taxon>Halobacillus</taxon>
    </lineage>
</organism>
<name>A0ABY4GZ66_9BACI</name>
<dbReference type="RefSeq" id="WP_244752954.1">
    <property type="nucleotide sequence ID" value="NZ_CP095074.1"/>
</dbReference>